<comment type="caution">
    <text evidence="2">The sequence shown here is derived from an EMBL/GenBank/DDBJ whole genome shotgun (WGS) entry which is preliminary data.</text>
</comment>
<reference evidence="3" key="1">
    <citation type="journal article" date="2019" name="Int. J. Syst. Evol. Microbiol.">
        <title>The Global Catalogue of Microorganisms (GCM) 10K type strain sequencing project: providing services to taxonomists for standard genome sequencing and annotation.</title>
        <authorList>
            <consortium name="The Broad Institute Genomics Platform"/>
            <consortium name="The Broad Institute Genome Sequencing Center for Infectious Disease"/>
            <person name="Wu L."/>
            <person name="Ma J."/>
        </authorList>
    </citation>
    <scope>NUCLEOTIDE SEQUENCE [LARGE SCALE GENOMIC DNA]</scope>
    <source>
        <strain evidence="3">KCTC 42986</strain>
    </source>
</reference>
<organism evidence="2 3">
    <name type="scientific">Undibacterium arcticum</name>
    <dbReference type="NCBI Taxonomy" id="1762892"/>
    <lineage>
        <taxon>Bacteria</taxon>
        <taxon>Pseudomonadati</taxon>
        <taxon>Pseudomonadota</taxon>
        <taxon>Betaproteobacteria</taxon>
        <taxon>Burkholderiales</taxon>
        <taxon>Oxalobacteraceae</taxon>
        <taxon>Undibacterium</taxon>
    </lineage>
</organism>
<sequence>MPDPASLFASMLFGIIGFAVFVYGKKQVLWRPMAIGVGLMAYPYFVSQLWLLYLIGAGLCAAVVLWRD</sequence>
<feature type="transmembrane region" description="Helical" evidence="1">
    <location>
        <begin position="6"/>
        <end position="24"/>
    </location>
</feature>
<name>A0ABV7F7S5_9BURK</name>
<evidence type="ECO:0008006" key="4">
    <source>
        <dbReference type="Google" id="ProtNLM"/>
    </source>
</evidence>
<dbReference type="RefSeq" id="WP_390327483.1">
    <property type="nucleotide sequence ID" value="NZ_JBHRTP010000102.1"/>
</dbReference>
<protein>
    <recommendedName>
        <fullName evidence="4">Amino acid transport protein</fullName>
    </recommendedName>
</protein>
<evidence type="ECO:0000256" key="1">
    <source>
        <dbReference type="SAM" id="Phobius"/>
    </source>
</evidence>
<dbReference type="Proteomes" id="UP001595530">
    <property type="component" value="Unassembled WGS sequence"/>
</dbReference>
<proteinExistence type="predicted"/>
<keyword evidence="1" id="KW-0472">Membrane</keyword>
<accession>A0ABV7F7S5</accession>
<evidence type="ECO:0000313" key="2">
    <source>
        <dbReference type="EMBL" id="MFC3111174.1"/>
    </source>
</evidence>
<keyword evidence="1" id="KW-1133">Transmembrane helix</keyword>
<dbReference type="EMBL" id="JBHRTP010000102">
    <property type="protein sequence ID" value="MFC3111174.1"/>
    <property type="molecule type" value="Genomic_DNA"/>
</dbReference>
<evidence type="ECO:0000313" key="3">
    <source>
        <dbReference type="Proteomes" id="UP001595530"/>
    </source>
</evidence>
<keyword evidence="1" id="KW-0812">Transmembrane</keyword>
<gene>
    <name evidence="2" type="ORF">ACFOFO_25025</name>
</gene>
<keyword evidence="3" id="KW-1185">Reference proteome</keyword>
<feature type="transmembrane region" description="Helical" evidence="1">
    <location>
        <begin position="45"/>
        <end position="66"/>
    </location>
</feature>